<evidence type="ECO:0000256" key="1">
    <source>
        <dbReference type="SAM" id="SignalP"/>
    </source>
</evidence>
<feature type="chain" id="PRO_5031196102" evidence="1">
    <location>
        <begin position="19"/>
        <end position="162"/>
    </location>
</feature>
<evidence type="ECO:0000313" key="2">
    <source>
        <dbReference type="EMBL" id="CAD9288240.1"/>
    </source>
</evidence>
<gene>
    <name evidence="2" type="ORF">GOCE00092_LOCUS15598</name>
</gene>
<protein>
    <submittedName>
        <fullName evidence="2">Uncharacterized protein</fullName>
    </submittedName>
</protein>
<proteinExistence type="predicted"/>
<name>A0A7S1YB37_9STRA</name>
<sequence>MFVFSGARLLLFWPDTEICFCWSFGQFRVSCGGPIVLLLTFFNEEGETTFLAAAGEYQGWMEILTNLRSETSEQQQQHLLIFKTSLVSPALSFVAIFIQCSYSLARGYCCFGQTPKYASAGPSDSFELVAGAQLSYYLLSSTRKAKQLFWPLLENTKVGWKS</sequence>
<reference evidence="2" key="1">
    <citation type="submission" date="2021-01" db="EMBL/GenBank/DDBJ databases">
        <authorList>
            <person name="Corre E."/>
            <person name="Pelletier E."/>
            <person name="Niang G."/>
            <person name="Scheremetjew M."/>
            <person name="Finn R."/>
            <person name="Kale V."/>
            <person name="Holt S."/>
            <person name="Cochrane G."/>
            <person name="Meng A."/>
            <person name="Brown T."/>
            <person name="Cohen L."/>
        </authorList>
    </citation>
    <scope>NUCLEOTIDE SEQUENCE</scope>
    <source>
        <strain evidence="2">CCMP 410</strain>
    </source>
</reference>
<accession>A0A7S1YB37</accession>
<organism evidence="2">
    <name type="scientific">Grammatophora oceanica</name>
    <dbReference type="NCBI Taxonomy" id="210454"/>
    <lineage>
        <taxon>Eukaryota</taxon>
        <taxon>Sar</taxon>
        <taxon>Stramenopiles</taxon>
        <taxon>Ochrophyta</taxon>
        <taxon>Bacillariophyta</taxon>
        <taxon>Fragilariophyceae</taxon>
        <taxon>Fragilariophycidae</taxon>
        <taxon>Rhabdonematales</taxon>
        <taxon>Grammatophoraceae</taxon>
        <taxon>Grammatophora</taxon>
    </lineage>
</organism>
<dbReference type="EMBL" id="HBGK01029911">
    <property type="protein sequence ID" value="CAD9288240.1"/>
    <property type="molecule type" value="Transcribed_RNA"/>
</dbReference>
<dbReference type="AlphaFoldDB" id="A0A7S1YB37"/>
<keyword evidence="1" id="KW-0732">Signal</keyword>
<feature type="signal peptide" evidence="1">
    <location>
        <begin position="1"/>
        <end position="18"/>
    </location>
</feature>